<dbReference type="PROSITE" id="PS00704">
    <property type="entry name" value="PROK_CO2_ANHYDRASE_1"/>
    <property type="match status" value="1"/>
</dbReference>
<reference evidence="10 11" key="1">
    <citation type="submission" date="2012-06" db="EMBL/GenBank/DDBJ databases">
        <title>Finished chromosome of genome of Microcoleus sp. PCC 7113.</title>
        <authorList>
            <consortium name="US DOE Joint Genome Institute"/>
            <person name="Gugger M."/>
            <person name="Coursin T."/>
            <person name="Rippka R."/>
            <person name="Tandeau De Marsac N."/>
            <person name="Huntemann M."/>
            <person name="Wei C.-L."/>
            <person name="Han J."/>
            <person name="Detter J.C."/>
            <person name="Han C."/>
            <person name="Tapia R."/>
            <person name="Chen A."/>
            <person name="Kyrpides N."/>
            <person name="Mavromatis K."/>
            <person name="Markowitz V."/>
            <person name="Szeto E."/>
            <person name="Ivanova N."/>
            <person name="Pagani I."/>
            <person name="Pati A."/>
            <person name="Goodwin L."/>
            <person name="Nordberg H.P."/>
            <person name="Cantor M.N."/>
            <person name="Hua S.X."/>
            <person name="Woyke T."/>
            <person name="Kerfeld C.A."/>
        </authorList>
    </citation>
    <scope>NUCLEOTIDE SEQUENCE [LARGE SCALE GENOMIC DNA]</scope>
    <source>
        <strain evidence="10 11">PCC 7113</strain>
    </source>
</reference>
<comment type="similarity">
    <text evidence="1 9">Belongs to the beta-class carbonic anhydrase family.</text>
</comment>
<dbReference type="PANTHER" id="PTHR11002:SF79">
    <property type="entry name" value="CARBONIC ANHYDRASE 2"/>
    <property type="match status" value="1"/>
</dbReference>
<evidence type="ECO:0000256" key="9">
    <source>
        <dbReference type="RuleBase" id="RU003956"/>
    </source>
</evidence>
<feature type="binding site" evidence="8">
    <location>
        <position position="168"/>
    </location>
    <ligand>
        <name>Zn(2+)</name>
        <dbReference type="ChEBI" id="CHEBI:29105"/>
    </ligand>
</feature>
<dbReference type="RefSeq" id="WP_015182050.1">
    <property type="nucleotide sequence ID" value="NC_019738.1"/>
</dbReference>
<dbReference type="InterPro" id="IPR036874">
    <property type="entry name" value="Carbonic_anhydrase_sf"/>
</dbReference>
<comment type="function">
    <text evidence="6">Catalyzes the reversible hydration of carbon dioxide to form bicarbonate.</text>
</comment>
<comment type="catalytic activity">
    <reaction evidence="7 9">
        <text>hydrogencarbonate + H(+) = CO2 + H2O</text>
        <dbReference type="Rhea" id="RHEA:10748"/>
        <dbReference type="ChEBI" id="CHEBI:15377"/>
        <dbReference type="ChEBI" id="CHEBI:15378"/>
        <dbReference type="ChEBI" id="CHEBI:16526"/>
        <dbReference type="ChEBI" id="CHEBI:17544"/>
        <dbReference type="EC" id="4.2.1.1"/>
    </reaction>
</comment>
<keyword evidence="5 9" id="KW-0456">Lyase</keyword>
<dbReference type="KEGG" id="mic:Mic7113_2081"/>
<keyword evidence="3 8" id="KW-0479">Metal-binding</keyword>
<dbReference type="EC" id="4.2.1.1" evidence="2 9"/>
<dbReference type="HOGENOM" id="CLU_053879_4_2_3"/>
<dbReference type="PATRIC" id="fig|1173027.3.peg.2277"/>
<feature type="binding site" evidence="8">
    <location>
        <position position="112"/>
    </location>
    <ligand>
        <name>Zn(2+)</name>
        <dbReference type="ChEBI" id="CHEBI:29105"/>
    </ligand>
</feature>
<evidence type="ECO:0000256" key="5">
    <source>
        <dbReference type="ARBA" id="ARBA00023239"/>
    </source>
</evidence>
<dbReference type="Pfam" id="PF00484">
    <property type="entry name" value="Pro_CA"/>
    <property type="match status" value="1"/>
</dbReference>
<dbReference type="Proteomes" id="UP000010471">
    <property type="component" value="Chromosome"/>
</dbReference>
<sequence>MNQGSERKNISRRHMLKYGMGALGAGSLTAWLGTGALTKQFDSSARAAELLQAIANDPGAAKSRMTPDEALKKLMEGNQRFVSNKQQNPRQNMARLTEVAQGQTPFAAILSCADSRVVPEIAFDQGIGDLFVVRVAGNIAITEDIASEEFAVSVLGSPLLMVLGHERCGAVDAAIKGGELPGVIDSLVYAIRPAIEATKGQSGDRLSNAVKANVLLQMKRLQTSPVISQLVEQGKLKVVGGYYDLDTGMVSLVS</sequence>
<comment type="function">
    <text evidence="9">Reversible hydration of carbon dioxide.</text>
</comment>
<keyword evidence="4 8" id="KW-0862">Zinc</keyword>
<dbReference type="CDD" id="cd03378">
    <property type="entry name" value="beta_CA_cladeC"/>
    <property type="match status" value="1"/>
</dbReference>
<dbReference type="AlphaFoldDB" id="K9WCD2"/>
<dbReference type="InterPro" id="IPR006311">
    <property type="entry name" value="TAT_signal"/>
</dbReference>
<dbReference type="InterPro" id="IPR015892">
    <property type="entry name" value="Carbonic_anhydrase_CS"/>
</dbReference>
<dbReference type="GO" id="GO:0004089">
    <property type="term" value="F:carbonate dehydratase activity"/>
    <property type="evidence" value="ECO:0007669"/>
    <property type="project" value="UniProtKB-UniRule"/>
</dbReference>
<dbReference type="SMART" id="SM00947">
    <property type="entry name" value="Pro_CA"/>
    <property type="match status" value="1"/>
</dbReference>
<dbReference type="PROSITE" id="PS00705">
    <property type="entry name" value="PROK_CO2_ANHYDRASE_2"/>
    <property type="match status" value="1"/>
</dbReference>
<organism evidence="10 11">
    <name type="scientific">Allocoleopsis franciscana PCC 7113</name>
    <dbReference type="NCBI Taxonomy" id="1173027"/>
    <lineage>
        <taxon>Bacteria</taxon>
        <taxon>Bacillati</taxon>
        <taxon>Cyanobacteriota</taxon>
        <taxon>Cyanophyceae</taxon>
        <taxon>Coleofasciculales</taxon>
        <taxon>Coleofasciculaceae</taxon>
        <taxon>Allocoleopsis</taxon>
        <taxon>Allocoleopsis franciscana</taxon>
    </lineage>
</organism>
<evidence type="ECO:0000256" key="4">
    <source>
        <dbReference type="ARBA" id="ARBA00022833"/>
    </source>
</evidence>
<evidence type="ECO:0000256" key="7">
    <source>
        <dbReference type="ARBA" id="ARBA00048348"/>
    </source>
</evidence>
<evidence type="ECO:0000313" key="10">
    <source>
        <dbReference type="EMBL" id="AFZ17898.1"/>
    </source>
</evidence>
<dbReference type="eggNOG" id="COG0288">
    <property type="taxonomic scope" value="Bacteria"/>
</dbReference>
<dbReference type="EMBL" id="CP003630">
    <property type="protein sequence ID" value="AFZ17898.1"/>
    <property type="molecule type" value="Genomic_DNA"/>
</dbReference>
<dbReference type="FunFam" id="3.40.1050.10:FF:000006">
    <property type="entry name" value="Carbonic anhydrase"/>
    <property type="match status" value="1"/>
</dbReference>
<dbReference type="GO" id="GO:0008270">
    <property type="term" value="F:zinc ion binding"/>
    <property type="evidence" value="ECO:0007669"/>
    <property type="project" value="UniProtKB-UniRule"/>
</dbReference>
<feature type="binding site" evidence="8">
    <location>
        <position position="114"/>
    </location>
    <ligand>
        <name>Zn(2+)</name>
        <dbReference type="ChEBI" id="CHEBI:29105"/>
    </ligand>
</feature>
<dbReference type="GO" id="GO:0015976">
    <property type="term" value="P:carbon utilization"/>
    <property type="evidence" value="ECO:0007669"/>
    <property type="project" value="InterPro"/>
</dbReference>
<gene>
    <name evidence="10" type="ORF">Mic7113_2081</name>
</gene>
<dbReference type="InterPro" id="IPR001765">
    <property type="entry name" value="Carbonic_anhydrase"/>
</dbReference>
<dbReference type="PANTHER" id="PTHR11002">
    <property type="entry name" value="CARBONIC ANHYDRASE"/>
    <property type="match status" value="1"/>
</dbReference>
<keyword evidence="11" id="KW-1185">Reference proteome</keyword>
<evidence type="ECO:0000313" key="11">
    <source>
        <dbReference type="Proteomes" id="UP000010471"/>
    </source>
</evidence>
<name>K9WCD2_9CYAN</name>
<dbReference type="PROSITE" id="PS51318">
    <property type="entry name" value="TAT"/>
    <property type="match status" value="1"/>
</dbReference>
<protein>
    <recommendedName>
        <fullName evidence="2 9">Carbonic anhydrase</fullName>
        <ecNumber evidence="2 9">4.2.1.1</ecNumber>
    </recommendedName>
    <alternativeName>
        <fullName evidence="9">Carbonate dehydratase</fullName>
    </alternativeName>
</protein>
<comment type="cofactor">
    <cofactor evidence="8">
        <name>Zn(2+)</name>
        <dbReference type="ChEBI" id="CHEBI:29105"/>
    </cofactor>
    <text evidence="8">Binds 1 zinc ion per subunit.</text>
</comment>
<evidence type="ECO:0000256" key="3">
    <source>
        <dbReference type="ARBA" id="ARBA00022723"/>
    </source>
</evidence>
<evidence type="ECO:0000256" key="6">
    <source>
        <dbReference type="ARBA" id="ARBA00024993"/>
    </source>
</evidence>
<dbReference type="STRING" id="1173027.Mic7113_2081"/>
<feature type="binding site" evidence="8">
    <location>
        <position position="165"/>
    </location>
    <ligand>
        <name>Zn(2+)</name>
        <dbReference type="ChEBI" id="CHEBI:29105"/>
    </ligand>
</feature>
<evidence type="ECO:0000256" key="2">
    <source>
        <dbReference type="ARBA" id="ARBA00012925"/>
    </source>
</evidence>
<evidence type="ECO:0000256" key="1">
    <source>
        <dbReference type="ARBA" id="ARBA00006217"/>
    </source>
</evidence>
<evidence type="ECO:0000256" key="8">
    <source>
        <dbReference type="PIRSR" id="PIRSR601765-1"/>
    </source>
</evidence>
<dbReference type="SUPFAM" id="SSF53056">
    <property type="entry name" value="beta-carbonic anhydrase, cab"/>
    <property type="match status" value="1"/>
</dbReference>
<proteinExistence type="inferred from homology"/>
<dbReference type="Gene3D" id="3.40.1050.10">
    <property type="entry name" value="Carbonic anhydrase"/>
    <property type="match status" value="1"/>
</dbReference>
<accession>K9WCD2</accession>